<evidence type="ECO:0000313" key="2">
    <source>
        <dbReference type="Proteomes" id="UP000479000"/>
    </source>
</evidence>
<reference evidence="1 2" key="1">
    <citation type="submission" date="2020-02" db="EMBL/GenBank/DDBJ databases">
        <authorList>
            <person name="Ferguson B K."/>
        </authorList>
    </citation>
    <scope>NUCLEOTIDE SEQUENCE [LARGE SCALE GENOMIC DNA]</scope>
</reference>
<dbReference type="Proteomes" id="UP000479000">
    <property type="component" value="Unassembled WGS sequence"/>
</dbReference>
<dbReference type="EMBL" id="CADCXU010011973">
    <property type="protein sequence ID" value="CAB0002203.1"/>
    <property type="molecule type" value="Genomic_DNA"/>
</dbReference>
<name>A0A6H5GGK7_9HEMI</name>
<dbReference type="AlphaFoldDB" id="A0A6H5GGK7"/>
<evidence type="ECO:0000313" key="1">
    <source>
        <dbReference type="EMBL" id="CAB0002203.1"/>
    </source>
</evidence>
<organism evidence="1 2">
    <name type="scientific">Nesidiocoris tenuis</name>
    <dbReference type="NCBI Taxonomy" id="355587"/>
    <lineage>
        <taxon>Eukaryota</taxon>
        <taxon>Metazoa</taxon>
        <taxon>Ecdysozoa</taxon>
        <taxon>Arthropoda</taxon>
        <taxon>Hexapoda</taxon>
        <taxon>Insecta</taxon>
        <taxon>Pterygota</taxon>
        <taxon>Neoptera</taxon>
        <taxon>Paraneoptera</taxon>
        <taxon>Hemiptera</taxon>
        <taxon>Heteroptera</taxon>
        <taxon>Panheteroptera</taxon>
        <taxon>Cimicomorpha</taxon>
        <taxon>Miridae</taxon>
        <taxon>Dicyphina</taxon>
        <taxon>Nesidiocoris</taxon>
    </lineage>
</organism>
<proteinExistence type="predicted"/>
<gene>
    <name evidence="1" type="ORF">NTEN_LOCUS7990</name>
</gene>
<protein>
    <submittedName>
        <fullName evidence="1">Uncharacterized protein</fullName>
    </submittedName>
</protein>
<accession>A0A6H5GGK7</accession>
<keyword evidence="2" id="KW-1185">Reference proteome</keyword>
<sequence length="80" mass="9210">MDFCMNAMAQYFFLCILNGNHTDGSTLNCRQLSMLSRPVVQHPARNTPHYAKTCGTQPIRDAIASAGHDRRQRQWKRFNN</sequence>